<dbReference type="AlphaFoldDB" id="M3A128"/>
<sequence>MSHARTPFVTGLMLESILLAQRPSLISSQSSAYFDEESRKQPEHRAYHQGFHDKLEENYTTNILFLLLMKTPSYPVVNQSADLCQDATQWLFYTYHPAEFEKKPNAYGWLSFHTSQHELFPFRAIFGKPSVLVDGLSILHISSFQPRRHHQMLGNGSCGVAKHGNEATQQWFKVVVHQRTVGLHMRPRQQSDRKANDDHLLGHAGFTVREGPHENGSLVRSTVDAAKNRLYDNFDSHRYLHRLHTEIQNDTALRAMAPHPTPPDFLVVITCQPHWRLDSMQGVTWMNVRRDSHLLGKRSQDDRASAHDDQHSGTVLTEVGEFPSESVRQDAIDLVLAPAPAQRRSWRDKKRLVEHGVCEARTILQASSGHNFFCGSNTTPLHLRDIGQLVDQSGTNPRGTLGPVIDQP</sequence>
<reference evidence="1 2" key="1">
    <citation type="journal article" date="2012" name="PLoS Pathog.">
        <title>Diverse lifestyles and strategies of plant pathogenesis encoded in the genomes of eighteen Dothideomycetes fungi.</title>
        <authorList>
            <person name="Ohm R.A."/>
            <person name="Feau N."/>
            <person name="Henrissat B."/>
            <person name="Schoch C.L."/>
            <person name="Horwitz B.A."/>
            <person name="Barry K.W."/>
            <person name="Condon B.J."/>
            <person name="Copeland A.C."/>
            <person name="Dhillon B."/>
            <person name="Glaser F."/>
            <person name="Hesse C.N."/>
            <person name="Kosti I."/>
            <person name="LaButti K."/>
            <person name="Lindquist E.A."/>
            <person name="Lucas S."/>
            <person name="Salamov A.A."/>
            <person name="Bradshaw R.E."/>
            <person name="Ciuffetti L."/>
            <person name="Hamelin R.C."/>
            <person name="Kema G.H.J."/>
            <person name="Lawrence C."/>
            <person name="Scott J.A."/>
            <person name="Spatafora J.W."/>
            <person name="Turgeon B.G."/>
            <person name="de Wit P.J.G.M."/>
            <person name="Zhong S."/>
            <person name="Goodwin S.B."/>
            <person name="Grigoriev I.V."/>
        </authorList>
    </citation>
    <scope>NUCLEOTIDE SEQUENCE [LARGE SCALE GENOMIC DNA]</scope>
    <source>
        <strain evidence="1 2">CIRAD86</strain>
    </source>
</reference>
<dbReference type="Proteomes" id="UP000016932">
    <property type="component" value="Unassembled WGS sequence"/>
</dbReference>
<protein>
    <submittedName>
        <fullName evidence="1">Uncharacterized protein</fullName>
    </submittedName>
</protein>
<name>M3A128_PSEFD</name>
<dbReference type="VEuPathDB" id="FungiDB:MYCFIDRAFT_179551"/>
<proteinExistence type="predicted"/>
<dbReference type="GeneID" id="19334148"/>
<dbReference type="EMBL" id="KB446564">
    <property type="protein sequence ID" value="EME78101.1"/>
    <property type="molecule type" value="Genomic_DNA"/>
</dbReference>
<evidence type="ECO:0000313" key="2">
    <source>
        <dbReference type="Proteomes" id="UP000016932"/>
    </source>
</evidence>
<dbReference type="KEGG" id="pfj:MYCFIDRAFT_179551"/>
<keyword evidence="2" id="KW-1185">Reference proteome</keyword>
<dbReference type="RefSeq" id="XP_007931795.1">
    <property type="nucleotide sequence ID" value="XM_007933604.1"/>
</dbReference>
<gene>
    <name evidence="1" type="ORF">MYCFIDRAFT_179551</name>
</gene>
<organism evidence="1 2">
    <name type="scientific">Pseudocercospora fijiensis (strain CIRAD86)</name>
    <name type="common">Black leaf streak disease fungus</name>
    <name type="synonym">Mycosphaerella fijiensis</name>
    <dbReference type="NCBI Taxonomy" id="383855"/>
    <lineage>
        <taxon>Eukaryota</taxon>
        <taxon>Fungi</taxon>
        <taxon>Dikarya</taxon>
        <taxon>Ascomycota</taxon>
        <taxon>Pezizomycotina</taxon>
        <taxon>Dothideomycetes</taxon>
        <taxon>Dothideomycetidae</taxon>
        <taxon>Mycosphaerellales</taxon>
        <taxon>Mycosphaerellaceae</taxon>
        <taxon>Pseudocercospora</taxon>
    </lineage>
</organism>
<dbReference type="HOGENOM" id="CLU_674598_0_0_1"/>
<evidence type="ECO:0000313" key="1">
    <source>
        <dbReference type="EMBL" id="EME78101.1"/>
    </source>
</evidence>
<accession>M3A128</accession>